<dbReference type="AlphaFoldDB" id="A0AAV3U197"/>
<reference evidence="4" key="1">
    <citation type="journal article" date="2019" name="Int. J. Syst. Evol. Microbiol.">
        <title>The Global Catalogue of Microorganisms (GCM) 10K type strain sequencing project: providing services to taxonomists for standard genome sequencing and annotation.</title>
        <authorList>
            <consortium name="The Broad Institute Genomics Platform"/>
            <consortium name="The Broad Institute Genome Sequencing Center for Infectious Disease"/>
            <person name="Wu L."/>
            <person name="Ma J."/>
        </authorList>
    </citation>
    <scope>NUCLEOTIDE SEQUENCE [LARGE SCALE GENOMIC DNA]</scope>
    <source>
        <strain evidence="4">JCM 19134</strain>
    </source>
</reference>
<dbReference type="SUPFAM" id="SSF52540">
    <property type="entry name" value="P-loop containing nucleoside triphosphate hydrolases"/>
    <property type="match status" value="1"/>
</dbReference>
<feature type="domain" description="CobQ/CobB/MinD/ParA nucleotide binding" evidence="2">
    <location>
        <begin position="1"/>
        <end position="185"/>
    </location>
</feature>
<comment type="caution">
    <text evidence="3">The sequence shown here is derived from an EMBL/GenBank/DDBJ whole genome shotgun (WGS) entry which is preliminary data.</text>
</comment>
<dbReference type="InterPro" id="IPR050678">
    <property type="entry name" value="DNA_Partitioning_ATPase"/>
</dbReference>
<dbReference type="CDD" id="cd02042">
    <property type="entry name" value="ParAB_family"/>
    <property type="match status" value="1"/>
</dbReference>
<dbReference type="Gene3D" id="3.40.50.300">
    <property type="entry name" value="P-loop containing nucleotide triphosphate hydrolases"/>
    <property type="match status" value="1"/>
</dbReference>
<evidence type="ECO:0000313" key="4">
    <source>
        <dbReference type="Proteomes" id="UP001409585"/>
    </source>
</evidence>
<gene>
    <name evidence="3" type="ORF">GCM10025791_16980</name>
</gene>
<evidence type="ECO:0000259" key="2">
    <source>
        <dbReference type="Pfam" id="PF01656"/>
    </source>
</evidence>
<protein>
    <submittedName>
        <fullName evidence="3">ParA family protein</fullName>
    </submittedName>
</protein>
<evidence type="ECO:0000256" key="1">
    <source>
        <dbReference type="SAM" id="MobiDB-lite"/>
    </source>
</evidence>
<dbReference type="EMBL" id="BAABLX010000009">
    <property type="protein sequence ID" value="GAA4939373.1"/>
    <property type="molecule type" value="Genomic_DNA"/>
</dbReference>
<dbReference type="Pfam" id="PF01656">
    <property type="entry name" value="CbiA"/>
    <property type="match status" value="1"/>
</dbReference>
<dbReference type="Proteomes" id="UP001409585">
    <property type="component" value="Unassembled WGS sequence"/>
</dbReference>
<dbReference type="PANTHER" id="PTHR13696:SF96">
    <property type="entry name" value="COBQ_COBB_MIND_PARA NUCLEOTIDE BINDING DOMAIN-CONTAINING PROTEIN"/>
    <property type="match status" value="1"/>
</dbReference>
<keyword evidence="4" id="KW-1185">Reference proteome</keyword>
<organism evidence="3 4">
    <name type="scientific">Halioxenophilus aromaticivorans</name>
    <dbReference type="NCBI Taxonomy" id="1306992"/>
    <lineage>
        <taxon>Bacteria</taxon>
        <taxon>Pseudomonadati</taxon>
        <taxon>Pseudomonadota</taxon>
        <taxon>Gammaproteobacteria</taxon>
        <taxon>Alteromonadales</taxon>
        <taxon>Alteromonadaceae</taxon>
        <taxon>Halioxenophilus</taxon>
    </lineage>
</organism>
<feature type="region of interest" description="Disordered" evidence="1">
    <location>
        <begin position="229"/>
        <end position="248"/>
    </location>
</feature>
<accession>A0AAV3U197</accession>
<dbReference type="InterPro" id="IPR027417">
    <property type="entry name" value="P-loop_NTPase"/>
</dbReference>
<dbReference type="InterPro" id="IPR002586">
    <property type="entry name" value="CobQ/CobB/MinD/ParA_Nub-bd_dom"/>
</dbReference>
<proteinExistence type="predicted"/>
<evidence type="ECO:0000313" key="3">
    <source>
        <dbReference type="EMBL" id="GAA4939373.1"/>
    </source>
</evidence>
<name>A0AAV3U197_9ALTE</name>
<sequence length="248" mass="27873">MVANAKGGVGKTTVTTNLITHLSEQHSVGLIDLDPQHSASYWLQMRDEIKPTVTNYSPKSNEGANHTRSWMKHKVGREVRYLVCDTPAGLQSPDLDRLLVDADILLIPVAPSQIDIHATAGFVQQLLLNPQYRAKPVRLGVIMNRVKRNTLSFQKLTRFLSSLKIPVITALRDTQNYLKAVEEGRGINEMTKRYDSDIADWQRILAWINKAERQQAVAMERKQARETLAQGSEQLLSKNIPPAEAVKD</sequence>
<dbReference type="PANTHER" id="PTHR13696">
    <property type="entry name" value="P-LOOP CONTAINING NUCLEOSIDE TRIPHOSPHATE HYDROLASE"/>
    <property type="match status" value="1"/>
</dbReference>